<proteinExistence type="predicted"/>
<evidence type="ECO:0000313" key="3">
    <source>
        <dbReference type="Proteomes" id="UP000077315"/>
    </source>
</evidence>
<keyword evidence="1" id="KW-1133">Transmembrane helix</keyword>
<feature type="transmembrane region" description="Helical" evidence="1">
    <location>
        <begin position="29"/>
        <end position="52"/>
    </location>
</feature>
<reference evidence="3" key="1">
    <citation type="submission" date="2015-06" db="EMBL/GenBank/DDBJ databases">
        <title>Expansion of signal transduction pathways in fungi by whole-genome duplication.</title>
        <authorList>
            <consortium name="DOE Joint Genome Institute"/>
            <person name="Corrochano L.M."/>
            <person name="Kuo A."/>
            <person name="Marcet-Houben M."/>
            <person name="Polaino S."/>
            <person name="Salamov A."/>
            <person name="Villalobos J.M."/>
            <person name="Alvarez M.I."/>
            <person name="Avalos J."/>
            <person name="Benito E.P."/>
            <person name="Benoit I."/>
            <person name="Burger G."/>
            <person name="Camino L.P."/>
            <person name="Canovas D."/>
            <person name="Cerda-Olmedo E."/>
            <person name="Cheng J.-F."/>
            <person name="Dominguez A."/>
            <person name="Elias M."/>
            <person name="Eslava A.P."/>
            <person name="Glaser F."/>
            <person name="Grimwood J."/>
            <person name="Gutierrez G."/>
            <person name="Heitman J."/>
            <person name="Henrissat B."/>
            <person name="Iturriaga E.A."/>
            <person name="Lang B.F."/>
            <person name="Lavin J.L."/>
            <person name="Lee S."/>
            <person name="Li W."/>
            <person name="Lindquist E."/>
            <person name="Lopez-Garcia S."/>
            <person name="Luque E.M."/>
            <person name="Marcos A.T."/>
            <person name="Martin J."/>
            <person name="McCluskey K."/>
            <person name="Medina H.R."/>
            <person name="Miralles-Duran A."/>
            <person name="Miyazaki A."/>
            <person name="Munoz-Torres E."/>
            <person name="Oguiza J.A."/>
            <person name="Ohm R."/>
            <person name="Olmedo M."/>
            <person name="Orejas M."/>
            <person name="Ortiz-Castellanos L."/>
            <person name="Pisabarro A.G."/>
            <person name="Rodriguez-Romero J."/>
            <person name="Ruiz-Herrera J."/>
            <person name="Ruiz-Vazquez R."/>
            <person name="Sanz C."/>
            <person name="Schackwitz W."/>
            <person name="Schmutz J."/>
            <person name="Shahriari M."/>
            <person name="Shelest E."/>
            <person name="Silva-Franco F."/>
            <person name="Soanes D."/>
            <person name="Syed K."/>
            <person name="Tagua V.G."/>
            <person name="Talbot N.J."/>
            <person name="Thon M."/>
            <person name="De vries R.P."/>
            <person name="Wiebenga A."/>
            <person name="Yadav J.S."/>
            <person name="Braun E.L."/>
            <person name="Baker S."/>
            <person name="Garre V."/>
            <person name="Horwitz B."/>
            <person name="Torres-Martinez S."/>
            <person name="Idnurm A."/>
            <person name="Herrera-Estrella A."/>
            <person name="Gabaldon T."/>
            <person name="Grigoriev I.V."/>
        </authorList>
    </citation>
    <scope>NUCLEOTIDE SEQUENCE [LARGE SCALE GENOMIC DNA]</scope>
    <source>
        <strain evidence="3">NRRL 1555(-)</strain>
    </source>
</reference>
<dbReference type="RefSeq" id="XP_018283308.1">
    <property type="nucleotide sequence ID" value="XM_018437730.1"/>
</dbReference>
<organism evidence="2 3">
    <name type="scientific">Phycomyces blakesleeanus (strain ATCC 8743b / DSM 1359 / FGSC 10004 / NBRC 33097 / NRRL 1555)</name>
    <dbReference type="NCBI Taxonomy" id="763407"/>
    <lineage>
        <taxon>Eukaryota</taxon>
        <taxon>Fungi</taxon>
        <taxon>Fungi incertae sedis</taxon>
        <taxon>Mucoromycota</taxon>
        <taxon>Mucoromycotina</taxon>
        <taxon>Mucoromycetes</taxon>
        <taxon>Mucorales</taxon>
        <taxon>Phycomycetaceae</taxon>
        <taxon>Phycomyces</taxon>
    </lineage>
</organism>
<evidence type="ECO:0000256" key="1">
    <source>
        <dbReference type="SAM" id="Phobius"/>
    </source>
</evidence>
<sequence>MQLYEDVYIFDSLISGYRHYQSSFTSYNLLFWLYIYHIVGLFINLGPIEYLITSNEVLQKTGSKRRSRKRLNLEDLSDAECKKGFCFTFPEIKRMSAFINLDKILSFRRSETYYIKFRCEFAFALVLYRYAFPRRYCSMERMWGINEKNLACTVNQFSVLLFDIFKHGFEFDSRKFSEENCESFLCCRVCKKRYIPKCNWTYRRHNAEGLSHNYKRGAETHPLSEIPGDCHPRWNHNNDAKIFDQSKTLQRPIAHVDHMQPENDPDLKYALYGDHAYKKLLKMTAERNGILRNPVRNIIVDDLLEYCLAVNKEHGILPIVIAFGIHPTKENATNDLVESSQIIYERISFKERADETVQLLYSIAKQISVNEVTLEERTIDVLLNMCFHKIRKALELEDVEEPRKRTREYTRRWVCIFGNTRDKVSTYIFVWTFRSTRRSKEKEKGKLLNKH</sequence>
<dbReference type="EMBL" id="KV441011">
    <property type="protein sequence ID" value="OAD65268.1"/>
    <property type="molecule type" value="Genomic_DNA"/>
</dbReference>
<gene>
    <name evidence="2" type="ORF">PHYBLDRAFT_176308</name>
</gene>
<name>A0A167J6D7_PHYB8</name>
<dbReference type="OrthoDB" id="2285917at2759"/>
<keyword evidence="1" id="KW-0812">Transmembrane</keyword>
<dbReference type="Proteomes" id="UP000077315">
    <property type="component" value="Unassembled WGS sequence"/>
</dbReference>
<dbReference type="GeneID" id="28998636"/>
<keyword evidence="3" id="KW-1185">Reference proteome</keyword>
<evidence type="ECO:0000313" key="2">
    <source>
        <dbReference type="EMBL" id="OAD65268.1"/>
    </source>
</evidence>
<dbReference type="VEuPathDB" id="FungiDB:PHYBLDRAFT_176308"/>
<protein>
    <submittedName>
        <fullName evidence="2">Uncharacterized protein</fullName>
    </submittedName>
</protein>
<dbReference type="AlphaFoldDB" id="A0A167J6D7"/>
<keyword evidence="1" id="KW-0472">Membrane</keyword>
<dbReference type="InParanoid" id="A0A167J6D7"/>
<dbReference type="STRING" id="763407.A0A167J6D7"/>
<accession>A0A167J6D7</accession>